<reference evidence="1" key="2">
    <citation type="submission" date="2019-08" db="EMBL/GenBank/DDBJ databases">
        <title>Investigation of anaerobic lignin degradation for improved lignocellulosic biofuels.</title>
        <authorList>
            <person name="Deangelis K.PhD."/>
        </authorList>
    </citation>
    <scope>NUCLEOTIDE SEQUENCE [LARGE SCALE GENOMIC DNA]</scope>
    <source>
        <strain evidence="1">128R</strain>
    </source>
</reference>
<proteinExistence type="predicted"/>
<protein>
    <submittedName>
        <fullName evidence="1">Uncharacterized protein</fullName>
    </submittedName>
</protein>
<evidence type="ECO:0000313" key="1">
    <source>
        <dbReference type="EMBL" id="TVZ68088.1"/>
    </source>
</evidence>
<organism evidence="1">
    <name type="scientific">Serratia fonticola</name>
    <dbReference type="NCBI Taxonomy" id="47917"/>
    <lineage>
        <taxon>Bacteria</taxon>
        <taxon>Pseudomonadati</taxon>
        <taxon>Pseudomonadota</taxon>
        <taxon>Gammaproteobacteria</taxon>
        <taxon>Enterobacterales</taxon>
        <taxon>Yersiniaceae</taxon>
        <taxon>Serratia</taxon>
    </lineage>
</organism>
<gene>
    <name evidence="1" type="ORF">FHU10_0507</name>
</gene>
<reference evidence="1" key="1">
    <citation type="submission" date="2019-06" db="EMBL/GenBank/DDBJ databases">
        <authorList>
            <person name="Deangelis K."/>
            <person name="Huntemann M."/>
            <person name="Clum A."/>
            <person name="Pillay M."/>
            <person name="Palaniappan K."/>
            <person name="Varghese N."/>
            <person name="Mikhailova N."/>
            <person name="Stamatis D."/>
            <person name="Reddy T."/>
            <person name="Daum C."/>
            <person name="Shapiro N."/>
            <person name="Ivanova N."/>
            <person name="Kyrpides N."/>
            <person name="Woyke T."/>
        </authorList>
    </citation>
    <scope>NUCLEOTIDE SEQUENCE [LARGE SCALE GENOMIC DNA]</scope>
    <source>
        <strain evidence="1">128R</strain>
    </source>
</reference>
<name>A0A542D670_SERFO</name>
<comment type="caution">
    <text evidence="1">The sequence shown here is derived from an EMBL/GenBank/DDBJ whole genome shotgun (WGS) entry which is preliminary data.</text>
</comment>
<accession>A0A542D670</accession>
<sequence>MFSRIVFVLFAAAVLLVLINWERIWEILRPLV</sequence>
<dbReference type="AlphaFoldDB" id="A0A542D670"/>
<dbReference type="EMBL" id="VISQ01000001">
    <property type="protein sequence ID" value="TVZ68088.1"/>
    <property type="molecule type" value="Genomic_DNA"/>
</dbReference>